<evidence type="ECO:0000259" key="1">
    <source>
        <dbReference type="SMART" id="SM00953"/>
    </source>
</evidence>
<comment type="caution">
    <text evidence="2">The sequence shown here is derived from an EMBL/GenBank/DDBJ whole genome shotgun (WGS) entry which is preliminary data.</text>
</comment>
<dbReference type="InterPro" id="IPR014914">
    <property type="entry name" value="RES_dom"/>
</dbReference>
<dbReference type="AlphaFoldDB" id="A0A4Y3VIZ6"/>
<dbReference type="EMBL" id="BJND01000023">
    <property type="protein sequence ID" value="GEC05760.1"/>
    <property type="molecule type" value="Genomic_DNA"/>
</dbReference>
<evidence type="ECO:0000313" key="3">
    <source>
        <dbReference type="Proteomes" id="UP000317881"/>
    </source>
</evidence>
<accession>A0A4Y3VIZ6</accession>
<name>A0A4Y3VIZ6_9ACTN</name>
<dbReference type="Pfam" id="PF08808">
    <property type="entry name" value="RES"/>
    <property type="match status" value="1"/>
</dbReference>
<proteinExistence type="predicted"/>
<sequence>MTVVPNYRPPETLTGTPGKVTLARGTLLYRIHGSHRGAADFNPRPAHCLYGGGRFDATSCDRYGYLYVGLSAAAAVCETLLRSLPFDPAGGPRLLQRRAVEGRRLSTLRLTADLCVLPLMTAQDLAAVHQDTWLVHTEAHEYPYTRDWAHWIRRHTQPWAQGMVWSSKREPADRTVVLFGDRCPDGALRCEEDEAVDFDTAEGREWLNSVLLPYYVQLAP</sequence>
<evidence type="ECO:0000313" key="2">
    <source>
        <dbReference type="EMBL" id="GEC05760.1"/>
    </source>
</evidence>
<protein>
    <recommendedName>
        <fullName evidence="1">RES domain-containing protein</fullName>
    </recommendedName>
</protein>
<feature type="domain" description="RES" evidence="1">
    <location>
        <begin position="41"/>
        <end position="191"/>
    </location>
</feature>
<keyword evidence="3" id="KW-1185">Reference proteome</keyword>
<reference evidence="2 3" key="1">
    <citation type="submission" date="2019-06" db="EMBL/GenBank/DDBJ databases">
        <title>Whole genome shotgun sequence of Streptomyces spinoverrucosus NBRC 14228.</title>
        <authorList>
            <person name="Hosoyama A."/>
            <person name="Uohara A."/>
            <person name="Ohji S."/>
            <person name="Ichikawa N."/>
        </authorList>
    </citation>
    <scope>NUCLEOTIDE SEQUENCE [LARGE SCALE GENOMIC DNA]</scope>
    <source>
        <strain evidence="2 3">NBRC 14228</strain>
    </source>
</reference>
<gene>
    <name evidence="2" type="ORF">SSP24_34150</name>
</gene>
<organism evidence="2 3">
    <name type="scientific">Streptomyces spinoverrucosus</name>
    <dbReference type="NCBI Taxonomy" id="284043"/>
    <lineage>
        <taxon>Bacteria</taxon>
        <taxon>Bacillati</taxon>
        <taxon>Actinomycetota</taxon>
        <taxon>Actinomycetes</taxon>
        <taxon>Kitasatosporales</taxon>
        <taxon>Streptomycetaceae</taxon>
        <taxon>Streptomyces</taxon>
    </lineage>
</organism>
<dbReference type="SMART" id="SM00953">
    <property type="entry name" value="RES"/>
    <property type="match status" value="1"/>
</dbReference>
<dbReference type="Proteomes" id="UP000317881">
    <property type="component" value="Unassembled WGS sequence"/>
</dbReference>